<dbReference type="InterPro" id="IPR029052">
    <property type="entry name" value="Metallo-depent_PP-like"/>
</dbReference>
<evidence type="ECO:0000313" key="7">
    <source>
        <dbReference type="Proteomes" id="UP000192257"/>
    </source>
</evidence>
<protein>
    <submittedName>
        <fullName evidence="6">Putative Tartrateresistant acid phosphatase type 5</fullName>
    </submittedName>
</protein>
<dbReference type="Gene3D" id="3.60.21.10">
    <property type="match status" value="1"/>
</dbReference>
<evidence type="ECO:0000313" key="6">
    <source>
        <dbReference type="EMBL" id="ORC90463.1"/>
    </source>
</evidence>
<keyword evidence="2" id="KW-0378">Hydrolase</keyword>
<proteinExistence type="predicted"/>
<accession>A0A1X0P180</accession>
<feature type="chain" id="PRO_5013298331" evidence="4">
    <location>
        <begin position="19"/>
        <end position="525"/>
    </location>
</feature>
<name>A0A1X0P180_9TRYP</name>
<dbReference type="InterPro" id="IPR051558">
    <property type="entry name" value="Metallophosphoesterase_PAP"/>
</dbReference>
<dbReference type="Proteomes" id="UP000192257">
    <property type="component" value="Unassembled WGS sequence"/>
</dbReference>
<evidence type="ECO:0000259" key="5">
    <source>
        <dbReference type="Pfam" id="PF00149"/>
    </source>
</evidence>
<feature type="signal peptide" evidence="4">
    <location>
        <begin position="1"/>
        <end position="18"/>
    </location>
</feature>
<comment type="caution">
    <text evidence="6">The sequence shown here is derived from an EMBL/GenBank/DDBJ whole genome shotgun (WGS) entry which is preliminary data.</text>
</comment>
<dbReference type="SUPFAM" id="SSF56300">
    <property type="entry name" value="Metallo-dependent phosphatases"/>
    <property type="match status" value="1"/>
</dbReference>
<gene>
    <name evidence="6" type="ORF">TM35_000082610</name>
</gene>
<evidence type="ECO:0000256" key="2">
    <source>
        <dbReference type="ARBA" id="ARBA00022801"/>
    </source>
</evidence>
<feature type="region of interest" description="Disordered" evidence="3">
    <location>
        <begin position="349"/>
        <end position="404"/>
    </location>
</feature>
<keyword evidence="7" id="KW-1185">Reference proteome</keyword>
<dbReference type="EMBL" id="NBCO01000008">
    <property type="protein sequence ID" value="ORC90463.1"/>
    <property type="molecule type" value="Genomic_DNA"/>
</dbReference>
<reference evidence="6 7" key="1">
    <citation type="submission" date="2017-03" db="EMBL/GenBank/DDBJ databases">
        <title>An alternative strategy for trypanosome survival in the mammalian bloodstream revealed through genome and transcriptome analysis of the ubiquitous bovine parasite Trypanosoma (Megatrypanum) theileri.</title>
        <authorList>
            <person name="Kelly S."/>
            <person name="Ivens A."/>
            <person name="Mott A."/>
            <person name="O'Neill E."/>
            <person name="Emms D."/>
            <person name="Macleod O."/>
            <person name="Voorheis P."/>
            <person name="Matthews J."/>
            <person name="Matthews K."/>
            <person name="Carrington M."/>
        </authorList>
    </citation>
    <scope>NUCLEOTIDE SEQUENCE [LARGE SCALE GENOMIC DNA]</scope>
    <source>
        <strain evidence="6">Edinburgh</strain>
    </source>
</reference>
<dbReference type="GO" id="GO:0016787">
    <property type="term" value="F:hydrolase activity"/>
    <property type="evidence" value="ECO:0007669"/>
    <property type="project" value="UniProtKB-KW"/>
</dbReference>
<dbReference type="GeneID" id="39983906"/>
<dbReference type="AlphaFoldDB" id="A0A1X0P180"/>
<sequence>MQTLVLLISTLLLTQVFSNGGSNVVHGLTFGVIGDWGLGGYASAWNSEIISTRRYAEVCGKLGCNFTISVGDNFYCGDLSYCIRHSFEEDMKNISGPFFPSRGNHDNLGGQLAYAKRNPRWYWPSPYYTVKLPIDDTGYTVQLFAVDTVDRSLQGGHQYNWLVKELQASDARWKIIFGHYPTAGSGRHRRMKMVSKLNWIMKEYNAQVYFSGHDHIVEVNNLEGRVLAISGGMSRGAMMAHGIGGSARRFTLTSPNEYSRYVQPWAIHGFLTVDLAPNTMSLQVWASGGGMHYEFVVTHDWMQRVMELPPEERNFWPPPEVVLQSMKDERKLPPGPGGGIVFNADGTRMGFEQQGNNTPNKDKNETTPGNTNTTNTTNTTENTSNTSRTDTNTPETPTVPAFKPLPPAAVPEYVRYALSTECENCDGKPRVGKRFTLHINGITLGPQHRLFLTSRVEGCEITGIGRHLLPGTSVETPRRNILQFNVSKQVNKAYVCLSIDAGATYGKIFREDTLDESNVFSVIPE</sequence>
<organism evidence="6 7">
    <name type="scientific">Trypanosoma theileri</name>
    <dbReference type="NCBI Taxonomy" id="67003"/>
    <lineage>
        <taxon>Eukaryota</taxon>
        <taxon>Discoba</taxon>
        <taxon>Euglenozoa</taxon>
        <taxon>Kinetoplastea</taxon>
        <taxon>Metakinetoplastina</taxon>
        <taxon>Trypanosomatida</taxon>
        <taxon>Trypanosomatidae</taxon>
        <taxon>Trypanosoma</taxon>
    </lineage>
</organism>
<feature type="domain" description="Calcineurin-like phosphoesterase" evidence="5">
    <location>
        <begin position="29"/>
        <end position="216"/>
    </location>
</feature>
<dbReference type="STRING" id="67003.A0A1X0P180"/>
<evidence type="ECO:0000256" key="4">
    <source>
        <dbReference type="SAM" id="SignalP"/>
    </source>
</evidence>
<evidence type="ECO:0000256" key="3">
    <source>
        <dbReference type="SAM" id="MobiDB-lite"/>
    </source>
</evidence>
<dbReference type="PANTHER" id="PTHR10161:SF14">
    <property type="entry name" value="TARTRATE-RESISTANT ACID PHOSPHATASE TYPE 5"/>
    <property type="match status" value="1"/>
</dbReference>
<dbReference type="Pfam" id="PF00149">
    <property type="entry name" value="Metallophos"/>
    <property type="match status" value="1"/>
</dbReference>
<dbReference type="InterPro" id="IPR004843">
    <property type="entry name" value="Calcineurin-like_PHP"/>
</dbReference>
<dbReference type="OrthoDB" id="411211at2759"/>
<keyword evidence="1 4" id="KW-0732">Signal</keyword>
<dbReference type="RefSeq" id="XP_028884529.1">
    <property type="nucleotide sequence ID" value="XM_029024126.1"/>
</dbReference>
<evidence type="ECO:0000256" key="1">
    <source>
        <dbReference type="ARBA" id="ARBA00022729"/>
    </source>
</evidence>
<feature type="compositionally biased region" description="Low complexity" evidence="3">
    <location>
        <begin position="366"/>
        <end position="393"/>
    </location>
</feature>
<dbReference type="PANTHER" id="PTHR10161">
    <property type="entry name" value="TARTRATE-RESISTANT ACID PHOSPHATASE TYPE 5"/>
    <property type="match status" value="1"/>
</dbReference>
<dbReference type="VEuPathDB" id="TriTrypDB:TM35_000082610"/>